<dbReference type="AlphaFoldDB" id="A0A1J0WCV1"/>
<dbReference type="Pfam" id="PF04403">
    <property type="entry name" value="PqiA"/>
    <property type="match status" value="1"/>
</dbReference>
<evidence type="ECO:0000256" key="1">
    <source>
        <dbReference type="SAM" id="Phobius"/>
    </source>
</evidence>
<keyword evidence="1" id="KW-1133">Transmembrane helix</keyword>
<name>A0A1J0WCV1_9RHOB</name>
<feature type="transmembrane region" description="Helical" evidence="1">
    <location>
        <begin position="57"/>
        <end position="82"/>
    </location>
</feature>
<keyword evidence="1" id="KW-0812">Transmembrane</keyword>
<evidence type="ECO:0000313" key="3">
    <source>
        <dbReference type="Proteomes" id="UP000181897"/>
    </source>
</evidence>
<gene>
    <name evidence="2" type="ORF">BOO69_00165</name>
</gene>
<keyword evidence="3" id="KW-1185">Reference proteome</keyword>
<sequence>MKDTVEPMTSKPLDELIVCPQCDAVYHLKRPGVGERAQCQRCHKVLIAPRRNAGLRIIAVAVAVMVLIIGAAVFPFLSIDAAGNKNSVSVLDAALAFSGGPMIFLSLATAGLIIIIPLLRAVLTIYVLVPVVLDRDPAPHAMHAFRLSEALRPWSMAEIFAIGCAVALVKVSDLANVGFGPAFWMFGILCVLVIAQDSFMCKWSVWNSLENPRASSAPKT</sequence>
<dbReference type="OrthoDB" id="5291921at2"/>
<feature type="transmembrane region" description="Helical" evidence="1">
    <location>
        <begin position="175"/>
        <end position="195"/>
    </location>
</feature>
<organism evidence="2 3">
    <name type="scientific">Sulfitobacter alexandrii</name>
    <dbReference type="NCBI Taxonomy" id="1917485"/>
    <lineage>
        <taxon>Bacteria</taxon>
        <taxon>Pseudomonadati</taxon>
        <taxon>Pseudomonadota</taxon>
        <taxon>Alphaproteobacteria</taxon>
        <taxon>Rhodobacterales</taxon>
        <taxon>Roseobacteraceae</taxon>
        <taxon>Sulfitobacter</taxon>
    </lineage>
</organism>
<dbReference type="EMBL" id="CP018076">
    <property type="protein sequence ID" value="APE41998.1"/>
    <property type="molecule type" value="Genomic_DNA"/>
</dbReference>
<dbReference type="STRING" id="1917485.BOO69_00165"/>
<dbReference type="RefSeq" id="WP_071969207.1">
    <property type="nucleotide sequence ID" value="NZ_CP018076.1"/>
</dbReference>
<evidence type="ECO:0000313" key="2">
    <source>
        <dbReference type="EMBL" id="APE41998.1"/>
    </source>
</evidence>
<dbReference type="InterPro" id="IPR007498">
    <property type="entry name" value="PqiA-like"/>
</dbReference>
<accession>A0A1J0WCV1</accession>
<dbReference type="KEGG" id="suam:BOO69_00165"/>
<proteinExistence type="predicted"/>
<keyword evidence="1" id="KW-0472">Membrane</keyword>
<dbReference type="Proteomes" id="UP000181897">
    <property type="component" value="Chromosome"/>
</dbReference>
<protein>
    <submittedName>
        <fullName evidence="2">Paraquat-inducible membrane protein A</fullName>
    </submittedName>
</protein>
<reference evidence="2 3" key="1">
    <citation type="submission" date="2016-11" db="EMBL/GenBank/DDBJ databases">
        <title>Complete genome sequence of Sulfitobacter sp. AM1-D1, a toxic bacteria associated with marine dinoflagellate Alexandrium minutum in East China Sea.</title>
        <authorList>
            <person name="Yang Q."/>
            <person name="Zhang X."/>
            <person name="Tian X."/>
        </authorList>
    </citation>
    <scope>NUCLEOTIDE SEQUENCE [LARGE SCALE GENOMIC DNA]</scope>
    <source>
        <strain evidence="2 3">AM1-D1</strain>
    </source>
</reference>
<feature type="transmembrane region" description="Helical" evidence="1">
    <location>
        <begin position="102"/>
        <end position="129"/>
    </location>
</feature>